<accession>A0A5C4R143</accession>
<dbReference type="InterPro" id="IPR058248">
    <property type="entry name" value="Lxx211020-like"/>
</dbReference>
<dbReference type="InterPro" id="IPR036182">
    <property type="entry name" value="PCuAC_sf"/>
</dbReference>
<evidence type="ECO:0000313" key="2">
    <source>
        <dbReference type="EMBL" id="TNH37690.1"/>
    </source>
</evidence>
<evidence type="ECO:0000256" key="1">
    <source>
        <dbReference type="SAM" id="SignalP"/>
    </source>
</evidence>
<protein>
    <submittedName>
        <fullName evidence="2">Copper chaperone PCu(A)C</fullName>
    </submittedName>
</protein>
<dbReference type="AlphaFoldDB" id="A0A5C4R143"/>
<dbReference type="PANTHER" id="PTHR36302">
    <property type="entry name" value="BLR7088 PROTEIN"/>
    <property type="match status" value="1"/>
</dbReference>
<dbReference type="EMBL" id="VDDC01000056">
    <property type="protein sequence ID" value="TNH37690.1"/>
    <property type="molecule type" value="Genomic_DNA"/>
</dbReference>
<dbReference type="Pfam" id="PF04314">
    <property type="entry name" value="PCuAC"/>
    <property type="match status" value="1"/>
</dbReference>
<evidence type="ECO:0000313" key="3">
    <source>
        <dbReference type="Proteomes" id="UP000304880"/>
    </source>
</evidence>
<reference evidence="2 3" key="1">
    <citation type="submission" date="2019-06" db="EMBL/GenBank/DDBJ databases">
        <authorList>
            <person name="Li J."/>
        </authorList>
    </citation>
    <scope>NUCLEOTIDE SEQUENCE [LARGE SCALE GENOMIC DNA]</scope>
    <source>
        <strain evidence="2 3">CGMCC 1.8012</strain>
    </source>
</reference>
<proteinExistence type="predicted"/>
<feature type="signal peptide" evidence="1">
    <location>
        <begin position="1"/>
        <end position="21"/>
    </location>
</feature>
<feature type="chain" id="PRO_5022742593" evidence="1">
    <location>
        <begin position="22"/>
        <end position="159"/>
    </location>
</feature>
<sequence>MLKLIAATLGLAAFLPTMAQAECAEASQGDLTVSAAWSRATIGTARPAVFYVTIQNNGSTEDRLIGIETPVAGMPMLHETVMSDGVASMPHADQISIAAGETVSLAPGSYHGMLMDLNEALKEGESFPMTLQFQNAGAVTIDTDVVSIREREAPCASAP</sequence>
<dbReference type="Gene3D" id="2.60.40.1890">
    <property type="entry name" value="PCu(A)C copper chaperone"/>
    <property type="match status" value="1"/>
</dbReference>
<gene>
    <name evidence="2" type="ORF">FHD67_18930</name>
</gene>
<dbReference type="SUPFAM" id="SSF110087">
    <property type="entry name" value="DR1885-like metal-binding protein"/>
    <property type="match status" value="1"/>
</dbReference>
<dbReference type="RefSeq" id="WP_139599687.1">
    <property type="nucleotide sequence ID" value="NZ_VDDC01000056.1"/>
</dbReference>
<dbReference type="PANTHER" id="PTHR36302:SF1">
    <property type="entry name" value="COPPER CHAPERONE PCU(A)C"/>
    <property type="match status" value="1"/>
</dbReference>
<keyword evidence="1" id="KW-0732">Signal</keyword>
<comment type="caution">
    <text evidence="2">The sequence shown here is derived from an EMBL/GenBank/DDBJ whole genome shotgun (WGS) entry which is preliminary data.</text>
</comment>
<dbReference type="Proteomes" id="UP000304880">
    <property type="component" value="Unassembled WGS sequence"/>
</dbReference>
<name>A0A5C4R143_9RHOB</name>
<keyword evidence="3" id="KW-1185">Reference proteome</keyword>
<dbReference type="InterPro" id="IPR007410">
    <property type="entry name" value="LpqE-like"/>
</dbReference>
<organism evidence="2 3">
    <name type="scientific">Paracoccus haeundaensis</name>
    <dbReference type="NCBI Taxonomy" id="225362"/>
    <lineage>
        <taxon>Bacteria</taxon>
        <taxon>Pseudomonadati</taxon>
        <taxon>Pseudomonadota</taxon>
        <taxon>Alphaproteobacteria</taxon>
        <taxon>Rhodobacterales</taxon>
        <taxon>Paracoccaceae</taxon>
        <taxon>Paracoccus</taxon>
    </lineage>
</organism>